<evidence type="ECO:0008006" key="3">
    <source>
        <dbReference type="Google" id="ProtNLM"/>
    </source>
</evidence>
<proteinExistence type="predicted"/>
<evidence type="ECO:0000313" key="1">
    <source>
        <dbReference type="EMBL" id="OBK27087.1"/>
    </source>
</evidence>
<dbReference type="InterPro" id="IPR001387">
    <property type="entry name" value="Cro/C1-type_HTH"/>
</dbReference>
<reference evidence="1 2" key="1">
    <citation type="submission" date="2016-06" db="EMBL/GenBank/DDBJ databases">
        <authorList>
            <person name="Kjaerup R.B."/>
            <person name="Dalgaard T.S."/>
            <person name="Juul-Madsen H.R."/>
        </authorList>
    </citation>
    <scope>NUCLEOTIDE SEQUENCE [LARGE SCALE GENOMIC DNA]</scope>
    <source>
        <strain evidence="1 2">1165133.8</strain>
    </source>
</reference>
<dbReference type="EMBL" id="LZLS01000101">
    <property type="protein sequence ID" value="OBK27087.1"/>
    <property type="molecule type" value="Genomic_DNA"/>
</dbReference>
<dbReference type="AlphaFoldDB" id="A0A1A3P3D0"/>
<accession>A0A1A3P3D0</accession>
<gene>
    <name evidence="1" type="ORF">A5634_01480</name>
</gene>
<organism evidence="1 2">
    <name type="scientific">Mycobacterium asiaticum</name>
    <dbReference type="NCBI Taxonomy" id="1790"/>
    <lineage>
        <taxon>Bacteria</taxon>
        <taxon>Bacillati</taxon>
        <taxon>Actinomycetota</taxon>
        <taxon>Actinomycetes</taxon>
        <taxon>Mycobacteriales</taxon>
        <taxon>Mycobacteriaceae</taxon>
        <taxon>Mycobacterium</taxon>
    </lineage>
</organism>
<sequence length="219" mass="24366">MTTTTLETGLSDLLQSVNDTTRLLQRSATVPDEVSQLIDSFDRKLDAARPSRLKADPYLTTSLWAAAFRAQKALRHDNPEQQRRDVRIALEQFRHALRDIVENQPYSDDAPVGVVLANTADVLATPQKTLAELLGVSVRQLQRWLADDGTGPSADDAARIRVLGQVVNQLRHSFTGPGVVAWFYREHPMLGCRPIDLLDDPLRYPRLLATATEARAMTA</sequence>
<comment type="caution">
    <text evidence="1">The sequence shown here is derived from an EMBL/GenBank/DDBJ whole genome shotgun (WGS) entry which is preliminary data.</text>
</comment>
<dbReference type="Proteomes" id="UP000093928">
    <property type="component" value="Unassembled WGS sequence"/>
</dbReference>
<name>A0A1A3P3D0_MYCAS</name>
<dbReference type="CDD" id="cd00093">
    <property type="entry name" value="HTH_XRE"/>
    <property type="match status" value="1"/>
</dbReference>
<protein>
    <recommendedName>
        <fullName evidence="3">Antitoxin Xre/MbcA/ParS-like toxin-binding domain-containing protein</fullName>
    </recommendedName>
</protein>
<evidence type="ECO:0000313" key="2">
    <source>
        <dbReference type="Proteomes" id="UP000093928"/>
    </source>
</evidence>